<dbReference type="GO" id="GO:0005737">
    <property type="term" value="C:cytoplasm"/>
    <property type="evidence" value="ECO:0007669"/>
    <property type="project" value="TreeGrafter"/>
</dbReference>
<dbReference type="SUPFAM" id="SSF50998">
    <property type="entry name" value="Quinoprotein alcohol dehydrogenase-like"/>
    <property type="match status" value="1"/>
</dbReference>
<proteinExistence type="predicted"/>
<protein>
    <submittedName>
        <fullName evidence="2">Uncharacterized protein</fullName>
    </submittedName>
</protein>
<feature type="compositionally biased region" description="Polar residues" evidence="1">
    <location>
        <begin position="184"/>
        <end position="198"/>
    </location>
</feature>
<dbReference type="HOGENOM" id="CLU_001665_1_0_1"/>
<accession>A0A0C3BDE3</accession>
<dbReference type="InterPro" id="IPR036322">
    <property type="entry name" value="WD40_repeat_dom_sf"/>
</dbReference>
<feature type="compositionally biased region" description="Low complexity" evidence="1">
    <location>
        <begin position="204"/>
        <end position="219"/>
    </location>
</feature>
<dbReference type="PANTHER" id="PTHR44099:SF4">
    <property type="entry name" value="RABCONNECTIN-3B, ISOFORM A"/>
    <property type="match status" value="1"/>
</dbReference>
<gene>
    <name evidence="2" type="ORF">M408DRAFT_101314</name>
</gene>
<dbReference type="InterPro" id="IPR011047">
    <property type="entry name" value="Quinoprotein_ADH-like_sf"/>
</dbReference>
<feature type="compositionally biased region" description="Polar residues" evidence="1">
    <location>
        <begin position="115"/>
        <end position="130"/>
    </location>
</feature>
<organism evidence="2 3">
    <name type="scientific">Serendipita vermifera MAFF 305830</name>
    <dbReference type="NCBI Taxonomy" id="933852"/>
    <lineage>
        <taxon>Eukaryota</taxon>
        <taxon>Fungi</taxon>
        <taxon>Dikarya</taxon>
        <taxon>Basidiomycota</taxon>
        <taxon>Agaricomycotina</taxon>
        <taxon>Agaricomycetes</taxon>
        <taxon>Sebacinales</taxon>
        <taxon>Serendipitaceae</taxon>
        <taxon>Serendipita</taxon>
    </lineage>
</organism>
<feature type="region of interest" description="Disordered" evidence="1">
    <location>
        <begin position="96"/>
        <end position="150"/>
    </location>
</feature>
<dbReference type="STRING" id="933852.A0A0C3BDE3"/>
<dbReference type="PANTHER" id="PTHR44099">
    <property type="entry name" value="RABCONNECTIN-3B, ISOFORM A"/>
    <property type="match status" value="1"/>
</dbReference>
<dbReference type="InterPro" id="IPR015943">
    <property type="entry name" value="WD40/YVTN_repeat-like_dom_sf"/>
</dbReference>
<dbReference type="Proteomes" id="UP000054097">
    <property type="component" value="Unassembled WGS sequence"/>
</dbReference>
<evidence type="ECO:0000313" key="2">
    <source>
        <dbReference type="EMBL" id="KIM30119.1"/>
    </source>
</evidence>
<dbReference type="EMBL" id="KN824286">
    <property type="protein sequence ID" value="KIM30119.1"/>
    <property type="molecule type" value="Genomic_DNA"/>
</dbReference>
<dbReference type="OrthoDB" id="338622at2759"/>
<name>A0A0C3BDE3_SERVB</name>
<dbReference type="SUPFAM" id="SSF50978">
    <property type="entry name" value="WD40 repeat-like"/>
    <property type="match status" value="1"/>
</dbReference>
<evidence type="ECO:0000313" key="3">
    <source>
        <dbReference type="Proteomes" id="UP000054097"/>
    </source>
</evidence>
<dbReference type="InterPro" id="IPR001680">
    <property type="entry name" value="WD40_rpt"/>
</dbReference>
<dbReference type="Gene3D" id="2.130.10.10">
    <property type="entry name" value="YVTN repeat-like/Quinoprotein amine dehydrogenase"/>
    <property type="match status" value="1"/>
</dbReference>
<dbReference type="InterPro" id="IPR049916">
    <property type="entry name" value="WDR72-like"/>
</dbReference>
<sequence>MEDEPFLFPLVISRGHESIAEACNKAKSTTLAAWESVKDGNGPLSVAMGCKDGSIYLFQSQPTPSSPLNSNIAQEPTIAAKGQGPTSPRLLLTGISNKTRLHGPPSPAASNSSSTYFKPTSGTKHTSFQPARSRVQAGVTKEQAEAPKTYVNYEEEPAKLKSLLKTREPKDRGLIESLMPNLNIGHQRTSSSDTQSQKLEIHSSHSQVSTTQVSSTSTSPPASPTGNTTVRAPQIGLDIQSDGLKLAIHAFPPRFGQGRAITSLEYLEDGALLASLQECGTLSIYSAADGRCLSSIQIPALPATKPPGAIPPIEIAPKAVWKWCKMSSGKMGETTFLAVVAPEATTTWDTPPPRTRVTIVHVKSASERKFATPPEYMMKIGEWTVESPFQSVGLVMDASENSIFYHVTPSGHLLFSRINILDRVKLNQPVTPLSPTTGSTINLPMTTIPIPNPFKIRRPRAARPVSVYDIRPAEESLIELDIVAEYGELGFTEEEDFEVLVSRFAEGELLVTYSDKVLKVFSFKETSLKPIHTLELPDIQSVHFVSSYILIVRTDADVYGYRVSLAGDMALENILKIPAYSQDMAIATTRSSLLSNSFNSRGFRKLNSWKFEADVLKRWRLWRNTLPDIAPVKITSLLPLDLDCVIVGFDDGFVRRTTFMELLSEGEALSSTSEPSDQALDGAIVYLQRCRNERSGEYYLIGGTDGGVVAIWALQSLKLLARWTLFATPLISVIKLVDDAVGRLKGSVLCVATGGTLAILMLDGLEVSFIVPGGPGRLEKICLGEDNLMLIYTNDMARLWDVKTQEFWRSMTRDKAEELLEQGGWFEAPAEPEGPMFCSSLMGRAERSFSSSDASSTLVLDIRHISSQAKLAPSVPAPANPPVEPTKVTPAATAKQMDLLRPLVSSLLTFGMEESIDTSIRDAFEISASSNFCGMCSFGGTSSLVNERSPLGVWGVSSDYTSWRLLAISTILRTSLGNQEFDHDVNTALIYYAASLSETVGKGYKPPSLNILAQYWFDSSAEIRTSARALFDAAVGQLSDEEVLAVATEYQHRLPCLQPDVHKEASWAVVALIIVGNLAIARHATFSPGTITDVAASIALYLHDESAAHRVVAIDLSSRGLQIWQGYTDTMEILRSLFDLATAPKKDTDGPPVRNARAQARIAVLQIASANTQLFMTKLLLDIVQPRTPDHSRAIMQLLALLIRKKPLVLYPSLSRLMEAVVKSMDPNSSFRDGILDSATEILGEVVKLYPTVDFHSGTQKLVVGTHEGAAILYDLKTATRLYVLEGHKKRLAACSFSPDGRRLVTLSLEESVVMVWKVGSSFTSFFYPGAPPRQGHSGSEPFKTLSFNVGSEAYMTTAATLEWVGFDWPTERTARLRIRDSVLTFNT</sequence>
<reference evidence="3" key="2">
    <citation type="submission" date="2015-01" db="EMBL/GenBank/DDBJ databases">
        <title>Evolutionary Origins and Diversification of the Mycorrhizal Mutualists.</title>
        <authorList>
            <consortium name="DOE Joint Genome Institute"/>
            <consortium name="Mycorrhizal Genomics Consortium"/>
            <person name="Kohler A."/>
            <person name="Kuo A."/>
            <person name="Nagy L.G."/>
            <person name="Floudas D."/>
            <person name="Copeland A."/>
            <person name="Barry K.W."/>
            <person name="Cichocki N."/>
            <person name="Veneault-Fourrey C."/>
            <person name="LaButti K."/>
            <person name="Lindquist E.A."/>
            <person name="Lipzen A."/>
            <person name="Lundell T."/>
            <person name="Morin E."/>
            <person name="Murat C."/>
            <person name="Riley R."/>
            <person name="Ohm R."/>
            <person name="Sun H."/>
            <person name="Tunlid A."/>
            <person name="Henrissat B."/>
            <person name="Grigoriev I.V."/>
            <person name="Hibbett D.S."/>
            <person name="Martin F."/>
        </authorList>
    </citation>
    <scope>NUCLEOTIDE SEQUENCE [LARGE SCALE GENOMIC DNA]</scope>
    <source>
        <strain evidence="3">MAFF 305830</strain>
    </source>
</reference>
<evidence type="ECO:0000256" key="1">
    <source>
        <dbReference type="SAM" id="MobiDB-lite"/>
    </source>
</evidence>
<feature type="region of interest" description="Disordered" evidence="1">
    <location>
        <begin position="180"/>
        <end position="232"/>
    </location>
</feature>
<dbReference type="SMART" id="SM00320">
    <property type="entry name" value="WD40"/>
    <property type="match status" value="2"/>
</dbReference>
<reference evidence="2 3" key="1">
    <citation type="submission" date="2014-04" db="EMBL/GenBank/DDBJ databases">
        <authorList>
            <consortium name="DOE Joint Genome Institute"/>
            <person name="Kuo A."/>
            <person name="Zuccaro A."/>
            <person name="Kohler A."/>
            <person name="Nagy L.G."/>
            <person name="Floudas D."/>
            <person name="Copeland A."/>
            <person name="Barry K.W."/>
            <person name="Cichocki N."/>
            <person name="Veneault-Fourrey C."/>
            <person name="LaButti K."/>
            <person name="Lindquist E.A."/>
            <person name="Lipzen A."/>
            <person name="Lundell T."/>
            <person name="Morin E."/>
            <person name="Murat C."/>
            <person name="Sun H."/>
            <person name="Tunlid A."/>
            <person name="Henrissat B."/>
            <person name="Grigoriev I.V."/>
            <person name="Hibbett D.S."/>
            <person name="Martin F."/>
            <person name="Nordberg H.P."/>
            <person name="Cantor M.N."/>
            <person name="Hua S.X."/>
        </authorList>
    </citation>
    <scope>NUCLEOTIDE SEQUENCE [LARGE SCALE GENOMIC DNA]</scope>
    <source>
        <strain evidence="2 3">MAFF 305830</strain>
    </source>
</reference>
<keyword evidence="3" id="KW-1185">Reference proteome</keyword>